<dbReference type="GO" id="GO:0009649">
    <property type="term" value="P:entrainment of circadian clock"/>
    <property type="evidence" value="ECO:0007669"/>
    <property type="project" value="TreeGrafter"/>
</dbReference>
<comment type="similarity">
    <text evidence="2">Belongs to the EARLY FLOWERING 4 family.</text>
</comment>
<dbReference type="PANTHER" id="PTHR33469">
    <property type="entry name" value="PROTEIN ELF4-LIKE 4"/>
    <property type="match status" value="1"/>
</dbReference>
<accession>A0AAV1X417</accession>
<dbReference type="InterPro" id="IPR009741">
    <property type="entry name" value="EARLY_FLOWERING_4_dom"/>
</dbReference>
<dbReference type="GO" id="GO:0048511">
    <property type="term" value="P:rhythmic process"/>
    <property type="evidence" value="ECO:0007669"/>
    <property type="project" value="UniProtKB-KW"/>
</dbReference>
<evidence type="ECO:0000256" key="4">
    <source>
        <dbReference type="ARBA" id="ARBA00023242"/>
    </source>
</evidence>
<evidence type="ECO:0000256" key="1">
    <source>
        <dbReference type="ARBA" id="ARBA00004123"/>
    </source>
</evidence>
<dbReference type="InterPro" id="IPR040462">
    <property type="entry name" value="EARLY_FLOWERING_4"/>
</dbReference>
<evidence type="ECO:0000313" key="8">
    <source>
        <dbReference type="Proteomes" id="UP001497480"/>
    </source>
</evidence>
<protein>
    <recommendedName>
        <fullName evidence="6">Protein EARLY FLOWERING 4 domain-containing protein</fullName>
    </recommendedName>
</protein>
<sequence>MEEDPSHHRQNQNSSTAVSTTTTTGYSEGEVVDGDPEVWAAFNKNFEQVQSVLDRNRVLIQQVNENQESRVPDNMAKNVNLIQELNCNMSKVVSLYSHLNSNFSNACQQHSHNNKNSTN</sequence>
<dbReference type="Pfam" id="PF07011">
    <property type="entry name" value="Elf4"/>
    <property type="match status" value="1"/>
</dbReference>
<name>A0AAV1X417_LUPLU</name>
<keyword evidence="4" id="KW-0539">Nucleus</keyword>
<dbReference type="Proteomes" id="UP001497480">
    <property type="component" value="Unassembled WGS sequence"/>
</dbReference>
<organism evidence="7 8">
    <name type="scientific">Lupinus luteus</name>
    <name type="common">European yellow lupine</name>
    <dbReference type="NCBI Taxonomy" id="3873"/>
    <lineage>
        <taxon>Eukaryota</taxon>
        <taxon>Viridiplantae</taxon>
        <taxon>Streptophyta</taxon>
        <taxon>Embryophyta</taxon>
        <taxon>Tracheophyta</taxon>
        <taxon>Spermatophyta</taxon>
        <taxon>Magnoliopsida</taxon>
        <taxon>eudicotyledons</taxon>
        <taxon>Gunneridae</taxon>
        <taxon>Pentapetalae</taxon>
        <taxon>rosids</taxon>
        <taxon>fabids</taxon>
        <taxon>Fabales</taxon>
        <taxon>Fabaceae</taxon>
        <taxon>Papilionoideae</taxon>
        <taxon>50 kb inversion clade</taxon>
        <taxon>genistoids sensu lato</taxon>
        <taxon>core genistoids</taxon>
        <taxon>Genisteae</taxon>
        <taxon>Lupinus</taxon>
    </lineage>
</organism>
<reference evidence="7 8" key="1">
    <citation type="submission" date="2024-03" db="EMBL/GenBank/DDBJ databases">
        <authorList>
            <person name="Martinez-Hernandez J."/>
        </authorList>
    </citation>
    <scope>NUCLEOTIDE SEQUENCE [LARGE SCALE GENOMIC DNA]</scope>
</reference>
<feature type="region of interest" description="Disordered" evidence="5">
    <location>
        <begin position="1"/>
        <end position="32"/>
    </location>
</feature>
<comment type="subcellular location">
    <subcellularLocation>
        <location evidence="1">Nucleus</location>
    </subcellularLocation>
</comment>
<keyword evidence="8" id="KW-1185">Reference proteome</keyword>
<evidence type="ECO:0000313" key="7">
    <source>
        <dbReference type="EMBL" id="CAL0315762.1"/>
    </source>
</evidence>
<dbReference type="GO" id="GO:0005634">
    <property type="term" value="C:nucleus"/>
    <property type="evidence" value="ECO:0007669"/>
    <property type="project" value="UniProtKB-SubCell"/>
</dbReference>
<dbReference type="AlphaFoldDB" id="A0AAV1X417"/>
<proteinExistence type="inferred from homology"/>
<feature type="domain" description="Protein EARLY FLOWERING 4" evidence="6">
    <location>
        <begin position="34"/>
        <end position="114"/>
    </location>
</feature>
<comment type="caution">
    <text evidence="7">The sequence shown here is derived from an EMBL/GenBank/DDBJ whole genome shotgun (WGS) entry which is preliminary data.</text>
</comment>
<evidence type="ECO:0000256" key="5">
    <source>
        <dbReference type="SAM" id="MobiDB-lite"/>
    </source>
</evidence>
<evidence type="ECO:0000259" key="6">
    <source>
        <dbReference type="Pfam" id="PF07011"/>
    </source>
</evidence>
<keyword evidence="3" id="KW-0090">Biological rhythms</keyword>
<evidence type="ECO:0000256" key="3">
    <source>
        <dbReference type="ARBA" id="ARBA00023108"/>
    </source>
</evidence>
<dbReference type="PANTHER" id="PTHR33469:SF5">
    <property type="entry name" value="PROTEIN EARLY FLOWERING 4"/>
    <property type="match status" value="1"/>
</dbReference>
<dbReference type="GO" id="GO:0042753">
    <property type="term" value="P:positive regulation of circadian rhythm"/>
    <property type="evidence" value="ECO:0007669"/>
    <property type="project" value="InterPro"/>
</dbReference>
<gene>
    <name evidence="7" type="ORF">LLUT_LOCUS16822</name>
</gene>
<dbReference type="EMBL" id="CAXHTB010000011">
    <property type="protein sequence ID" value="CAL0315762.1"/>
    <property type="molecule type" value="Genomic_DNA"/>
</dbReference>
<feature type="compositionally biased region" description="Low complexity" evidence="5">
    <location>
        <begin position="14"/>
        <end position="24"/>
    </location>
</feature>
<evidence type="ECO:0000256" key="2">
    <source>
        <dbReference type="ARBA" id="ARBA00009514"/>
    </source>
</evidence>